<dbReference type="GO" id="GO:0071973">
    <property type="term" value="P:bacterial-type flagellum-dependent cell motility"/>
    <property type="evidence" value="ECO:0007669"/>
    <property type="project" value="TreeGrafter"/>
</dbReference>
<keyword evidence="14" id="KW-1185">Reference proteome</keyword>
<dbReference type="SUPFAM" id="SSF53955">
    <property type="entry name" value="Lysozyme-like"/>
    <property type="match status" value="1"/>
</dbReference>
<evidence type="ECO:0000313" key="14">
    <source>
        <dbReference type="Proteomes" id="UP000070299"/>
    </source>
</evidence>
<dbReference type="InterPro" id="IPR023346">
    <property type="entry name" value="Lysozyme-like_dom_sf"/>
</dbReference>
<keyword evidence="10" id="KW-0961">Cell wall biogenesis/degradation</keyword>
<comment type="similarity">
    <text evidence="3">In the N-terminal section; belongs to the FlgJ family.</text>
</comment>
<comment type="similarity">
    <text evidence="4">In the C-terminal section; belongs to the glycosyl hydrolase 73 family.</text>
</comment>
<dbReference type="Gene3D" id="1.10.530.10">
    <property type="match status" value="1"/>
</dbReference>
<dbReference type="Gene3D" id="2.10.70.40">
    <property type="entry name" value="peptidoglycan hydrolase"/>
    <property type="match status" value="1"/>
</dbReference>
<accession>A0A148KNK6</accession>
<dbReference type="SMART" id="SM00047">
    <property type="entry name" value="LYZ2"/>
    <property type="match status" value="1"/>
</dbReference>
<dbReference type="PRINTS" id="PR01002">
    <property type="entry name" value="FLGFLGJ"/>
</dbReference>
<name>A0A148KNK6_9ALTE</name>
<dbReference type="PANTHER" id="PTHR33308:SF9">
    <property type="entry name" value="PEPTIDOGLYCAN HYDROLASE FLGJ"/>
    <property type="match status" value="1"/>
</dbReference>
<evidence type="ECO:0000256" key="2">
    <source>
        <dbReference type="ARBA" id="ARBA00004418"/>
    </source>
</evidence>
<evidence type="ECO:0000256" key="4">
    <source>
        <dbReference type="ARBA" id="ARBA00007974"/>
    </source>
</evidence>
<dbReference type="OrthoDB" id="289937at2"/>
<keyword evidence="6" id="KW-0574">Periplasm</keyword>
<comment type="caution">
    <text evidence="13">The sequence shown here is derived from an EMBL/GenBank/DDBJ whole genome shotgun (WGS) entry which is preliminary data.</text>
</comment>
<dbReference type="InterPro" id="IPR002901">
    <property type="entry name" value="MGlyc_endo_b_GlcNAc-like_dom"/>
</dbReference>
<keyword evidence="7" id="KW-1005">Bacterial flagellum biogenesis</keyword>
<dbReference type="NCBIfam" id="TIGR02541">
    <property type="entry name" value="flagell_FlgJ"/>
    <property type="match status" value="1"/>
</dbReference>
<dbReference type="RefSeq" id="WP_068379637.1">
    <property type="nucleotide sequence ID" value="NZ_LSNE01000009.1"/>
</dbReference>
<evidence type="ECO:0000256" key="10">
    <source>
        <dbReference type="ARBA" id="ARBA00023316"/>
    </source>
</evidence>
<evidence type="ECO:0000256" key="7">
    <source>
        <dbReference type="ARBA" id="ARBA00022795"/>
    </source>
</evidence>
<evidence type="ECO:0000259" key="12">
    <source>
        <dbReference type="SMART" id="SM00047"/>
    </source>
</evidence>
<dbReference type="InterPro" id="IPR051056">
    <property type="entry name" value="Glycosyl_Hydrolase_73"/>
</dbReference>
<dbReference type="Pfam" id="PF01832">
    <property type="entry name" value="Glucosaminidase"/>
    <property type="match status" value="1"/>
</dbReference>
<dbReference type="GO" id="GO:0071555">
    <property type="term" value="P:cell wall organization"/>
    <property type="evidence" value="ECO:0007669"/>
    <property type="project" value="UniProtKB-KW"/>
</dbReference>
<dbReference type="PANTHER" id="PTHR33308">
    <property type="entry name" value="PEPTIDOGLYCAN HYDROLASE FLGJ"/>
    <property type="match status" value="1"/>
</dbReference>
<proteinExistence type="inferred from homology"/>
<evidence type="ECO:0000256" key="3">
    <source>
        <dbReference type="ARBA" id="ARBA00006880"/>
    </source>
</evidence>
<evidence type="ECO:0000256" key="1">
    <source>
        <dbReference type="ARBA" id="ARBA00002954"/>
    </source>
</evidence>
<evidence type="ECO:0000256" key="5">
    <source>
        <dbReference type="ARBA" id="ARBA00013433"/>
    </source>
</evidence>
<keyword evidence="8" id="KW-0378">Hydrolase</keyword>
<keyword evidence="9" id="KW-0326">Glycosidase</keyword>
<dbReference type="InterPro" id="IPR013377">
    <property type="entry name" value="FlgJ"/>
</dbReference>
<dbReference type="GO" id="GO:0004040">
    <property type="term" value="F:amidase activity"/>
    <property type="evidence" value="ECO:0007669"/>
    <property type="project" value="InterPro"/>
</dbReference>
<dbReference type="AlphaFoldDB" id="A0A148KNK6"/>
<evidence type="ECO:0000256" key="6">
    <source>
        <dbReference type="ARBA" id="ARBA00022764"/>
    </source>
</evidence>
<dbReference type="STRING" id="1799789.AX660_20490"/>
<evidence type="ECO:0000256" key="11">
    <source>
        <dbReference type="ARBA" id="ARBA00030835"/>
    </source>
</evidence>
<evidence type="ECO:0000256" key="9">
    <source>
        <dbReference type="ARBA" id="ARBA00023295"/>
    </source>
</evidence>
<evidence type="ECO:0000256" key="8">
    <source>
        <dbReference type="ARBA" id="ARBA00022801"/>
    </source>
</evidence>
<dbReference type="InterPro" id="IPR019301">
    <property type="entry name" value="Flagellar_prot_FlgJ_N"/>
</dbReference>
<dbReference type="GO" id="GO:0016798">
    <property type="term" value="F:hydrolase activity, acting on glycosyl bonds"/>
    <property type="evidence" value="ECO:0007669"/>
    <property type="project" value="UniProtKB-KW"/>
</dbReference>
<dbReference type="Pfam" id="PF10135">
    <property type="entry name" value="Rod-binding"/>
    <property type="match status" value="1"/>
</dbReference>
<feature type="domain" description="Mannosyl-glycoprotein endo-beta-N-acetylglucosamidase-like" evidence="12">
    <location>
        <begin position="152"/>
        <end position="311"/>
    </location>
</feature>
<evidence type="ECO:0000313" key="13">
    <source>
        <dbReference type="EMBL" id="KXI27892.1"/>
    </source>
</evidence>
<protein>
    <recommendedName>
        <fullName evidence="5">Peptidoglycan hydrolase FlgJ</fullName>
    </recommendedName>
    <alternativeName>
        <fullName evidence="11">Muramidase FlgJ</fullName>
    </alternativeName>
</protein>
<gene>
    <name evidence="13" type="ORF">AX660_20490</name>
</gene>
<dbReference type="EMBL" id="LSNE01000009">
    <property type="protein sequence ID" value="KXI27892.1"/>
    <property type="molecule type" value="Genomic_DNA"/>
</dbReference>
<sequence length="312" mass="34564">MELSSSNMQNQLELSRNTNDIQGLDTLRRAAQSGDQGALVEAAKQFEGIFLQMMLKSMRKAQDVLADEESPFNSEQVKFYRDMHDQQLATDLATNGSVGLADIIVKQLGQLADGYTPASIIRNDGNLSVLNQHRIKSIQQAQDAVLGQPNYKASSFETPQQFLETLYPQAKQAAEQLGLDPKALLAQAAVETGWGKYLIHNAQGQNSHNLFGVKADKSWTGNKTLIDSIEFEQGIAKTAKSPFRAYDSFGDALQDYVDFVKQNPRYQDAINNTEQAPRYFAELQQAGYATDPEYANKVVSVLNGDIMQAFKP</sequence>
<dbReference type="GO" id="GO:0044780">
    <property type="term" value="P:bacterial-type flagellum assembly"/>
    <property type="evidence" value="ECO:0007669"/>
    <property type="project" value="InterPro"/>
</dbReference>
<organism evidence="13 14">
    <name type="scientific">Paraglaciecola hydrolytica</name>
    <dbReference type="NCBI Taxonomy" id="1799789"/>
    <lineage>
        <taxon>Bacteria</taxon>
        <taxon>Pseudomonadati</taxon>
        <taxon>Pseudomonadota</taxon>
        <taxon>Gammaproteobacteria</taxon>
        <taxon>Alteromonadales</taxon>
        <taxon>Alteromonadaceae</taxon>
        <taxon>Paraglaciecola</taxon>
    </lineage>
</organism>
<dbReference type="GO" id="GO:0042597">
    <property type="term" value="C:periplasmic space"/>
    <property type="evidence" value="ECO:0007669"/>
    <property type="project" value="UniProtKB-SubCell"/>
</dbReference>
<comment type="function">
    <text evidence="1">Flagellum-specific muramidase which hydrolyzes the peptidoglycan layer to assemble the rod structure in the periplasmic space.</text>
</comment>
<comment type="subcellular location">
    <subcellularLocation>
        <location evidence="2">Periplasm</location>
    </subcellularLocation>
</comment>
<dbReference type="Proteomes" id="UP000070299">
    <property type="component" value="Unassembled WGS sequence"/>
</dbReference>
<reference evidence="14" key="1">
    <citation type="submission" date="2016-02" db="EMBL/GenBank/DDBJ databases">
        <authorList>
            <person name="Schultz-Johansen M."/>
            <person name="Glaring M.A."/>
            <person name="Bech P.K."/>
            <person name="Stougaard P."/>
        </authorList>
    </citation>
    <scope>NUCLEOTIDE SEQUENCE [LARGE SCALE GENOMIC DNA]</scope>
    <source>
        <strain evidence="14">S66</strain>
    </source>
</reference>